<dbReference type="PANTHER" id="PTHR43820">
    <property type="entry name" value="HIGH-AFFINITY BRANCHED-CHAIN AMINO ACID TRANSPORT ATP-BINDING PROTEIN LIVF"/>
    <property type="match status" value="1"/>
</dbReference>
<evidence type="ECO:0000256" key="2">
    <source>
        <dbReference type="ARBA" id="ARBA00022448"/>
    </source>
</evidence>
<dbReference type="InterPro" id="IPR003439">
    <property type="entry name" value="ABC_transporter-like_ATP-bd"/>
</dbReference>
<protein>
    <submittedName>
        <fullName evidence="7">Amino acid/amide ABC transporter ATP-binding protein 2, HAAT family</fullName>
    </submittedName>
</protein>
<accession>A0A1I3VGL3</accession>
<gene>
    <name evidence="7" type="ORF">SAMN04488082_11047</name>
</gene>
<evidence type="ECO:0000256" key="5">
    <source>
        <dbReference type="ARBA" id="ARBA00022970"/>
    </source>
</evidence>
<dbReference type="InterPro" id="IPR003593">
    <property type="entry name" value="AAA+_ATPase"/>
</dbReference>
<dbReference type="GO" id="GO:0015658">
    <property type="term" value="F:branched-chain amino acid transmembrane transporter activity"/>
    <property type="evidence" value="ECO:0007669"/>
    <property type="project" value="TreeGrafter"/>
</dbReference>
<dbReference type="Proteomes" id="UP000198635">
    <property type="component" value="Unassembled WGS sequence"/>
</dbReference>
<comment type="similarity">
    <text evidence="1">Belongs to the ABC transporter superfamily.</text>
</comment>
<name>A0A1I3VGL3_9BACT</name>
<dbReference type="SUPFAM" id="SSF52540">
    <property type="entry name" value="P-loop containing nucleoside triphosphate hydrolases"/>
    <property type="match status" value="1"/>
</dbReference>
<keyword evidence="4 7" id="KW-0067">ATP-binding</keyword>
<dbReference type="GO" id="GO:0016887">
    <property type="term" value="F:ATP hydrolysis activity"/>
    <property type="evidence" value="ECO:0007669"/>
    <property type="project" value="InterPro"/>
</dbReference>
<dbReference type="InterPro" id="IPR027417">
    <property type="entry name" value="P-loop_NTPase"/>
</dbReference>
<dbReference type="EMBL" id="FORX01000010">
    <property type="protein sequence ID" value="SFJ94322.1"/>
    <property type="molecule type" value="Genomic_DNA"/>
</dbReference>
<dbReference type="PROSITE" id="PS00211">
    <property type="entry name" value="ABC_TRANSPORTER_1"/>
    <property type="match status" value="1"/>
</dbReference>
<keyword evidence="5" id="KW-0029">Amino-acid transport</keyword>
<dbReference type="STRING" id="52560.SAMN04488082_11047"/>
<dbReference type="CDD" id="cd03224">
    <property type="entry name" value="ABC_TM1139_LivF_branched"/>
    <property type="match status" value="1"/>
</dbReference>
<dbReference type="PROSITE" id="PS50893">
    <property type="entry name" value="ABC_TRANSPORTER_2"/>
    <property type="match status" value="1"/>
</dbReference>
<keyword evidence="8" id="KW-1185">Reference proteome</keyword>
<evidence type="ECO:0000313" key="7">
    <source>
        <dbReference type="EMBL" id="SFJ94322.1"/>
    </source>
</evidence>
<dbReference type="GO" id="GO:0015807">
    <property type="term" value="P:L-amino acid transport"/>
    <property type="evidence" value="ECO:0007669"/>
    <property type="project" value="TreeGrafter"/>
</dbReference>
<reference evidence="8" key="1">
    <citation type="submission" date="2016-10" db="EMBL/GenBank/DDBJ databases">
        <authorList>
            <person name="Varghese N."/>
            <person name="Submissions S."/>
        </authorList>
    </citation>
    <scope>NUCLEOTIDE SEQUENCE [LARGE SCALE GENOMIC DNA]</scope>
    <source>
        <strain evidence="8">DSM 5918</strain>
    </source>
</reference>
<dbReference type="InterPro" id="IPR017871">
    <property type="entry name" value="ABC_transporter-like_CS"/>
</dbReference>
<evidence type="ECO:0000256" key="3">
    <source>
        <dbReference type="ARBA" id="ARBA00022741"/>
    </source>
</evidence>
<evidence type="ECO:0000259" key="6">
    <source>
        <dbReference type="PROSITE" id="PS50893"/>
    </source>
</evidence>
<proteinExistence type="inferred from homology"/>
<dbReference type="OrthoDB" id="9809450at2"/>
<dbReference type="RefSeq" id="WP_092375219.1">
    <property type="nucleotide sequence ID" value="NZ_FORX01000010.1"/>
</dbReference>
<evidence type="ECO:0000256" key="4">
    <source>
        <dbReference type="ARBA" id="ARBA00022840"/>
    </source>
</evidence>
<dbReference type="PANTHER" id="PTHR43820:SF8">
    <property type="entry name" value="ABC TRANSPORTER SUBSTRATE-BINDING PROTEIN"/>
    <property type="match status" value="1"/>
</dbReference>
<dbReference type="SMART" id="SM00382">
    <property type="entry name" value="AAA"/>
    <property type="match status" value="1"/>
</dbReference>
<keyword evidence="3" id="KW-0547">Nucleotide-binding</keyword>
<sequence length="265" mass="29350">MNILQVMNLEVVYNDVVLVLKGLSLDVTTGSITTLLGANGAGKSTTLKAISGLLAGENGKVTSGSIMYDGTETVRLVPEKLVRAGVFQVMEGRRIFEDLTVEENLRCGGYTQPARLFAHNSEKVYAYFPRLKERRHQLAGYMSGGEQQMLAIGRAVMASPKLLLLDEPSLGLAPLLVEEIFEIVGKINKTEGVSVLLVEQNARMALSLADYGYIMENGRIVMDGKGEELLRNPDVQEFYLGLGHGGEKRSYRDIKHYRRRKRWLG</sequence>
<feature type="domain" description="ABC transporter" evidence="6">
    <location>
        <begin position="4"/>
        <end position="242"/>
    </location>
</feature>
<dbReference type="InterPro" id="IPR052156">
    <property type="entry name" value="BCAA_Transport_ATP-bd_LivF"/>
</dbReference>
<dbReference type="Pfam" id="PF00005">
    <property type="entry name" value="ABC_tran"/>
    <property type="match status" value="1"/>
</dbReference>
<dbReference type="Gene3D" id="3.40.50.300">
    <property type="entry name" value="P-loop containing nucleotide triphosphate hydrolases"/>
    <property type="match status" value="1"/>
</dbReference>
<evidence type="ECO:0000313" key="8">
    <source>
        <dbReference type="Proteomes" id="UP000198635"/>
    </source>
</evidence>
<dbReference type="GO" id="GO:0005524">
    <property type="term" value="F:ATP binding"/>
    <property type="evidence" value="ECO:0007669"/>
    <property type="project" value="UniProtKB-KW"/>
</dbReference>
<dbReference type="AlphaFoldDB" id="A0A1I3VGL3"/>
<evidence type="ECO:0000256" key="1">
    <source>
        <dbReference type="ARBA" id="ARBA00005417"/>
    </source>
</evidence>
<organism evidence="7 8">
    <name type="scientific">Desulfomicrobium apsheronum</name>
    <dbReference type="NCBI Taxonomy" id="52560"/>
    <lineage>
        <taxon>Bacteria</taxon>
        <taxon>Pseudomonadati</taxon>
        <taxon>Thermodesulfobacteriota</taxon>
        <taxon>Desulfovibrionia</taxon>
        <taxon>Desulfovibrionales</taxon>
        <taxon>Desulfomicrobiaceae</taxon>
        <taxon>Desulfomicrobium</taxon>
    </lineage>
</organism>
<keyword evidence="2" id="KW-0813">Transport</keyword>